<dbReference type="EMBL" id="CP000606">
    <property type="protein sequence ID" value="ABO25146.1"/>
    <property type="molecule type" value="Genomic_DNA"/>
</dbReference>
<organism evidence="1 2">
    <name type="scientific">Shewanella loihica (strain ATCC BAA-1088 / PV-4)</name>
    <dbReference type="NCBI Taxonomy" id="323850"/>
    <lineage>
        <taxon>Bacteria</taxon>
        <taxon>Pseudomonadati</taxon>
        <taxon>Pseudomonadota</taxon>
        <taxon>Gammaproteobacteria</taxon>
        <taxon>Alteromonadales</taxon>
        <taxon>Shewanellaceae</taxon>
        <taxon>Shewanella</taxon>
    </lineage>
</organism>
<proteinExistence type="predicted"/>
<reference evidence="1 2" key="1">
    <citation type="submission" date="2007-03" db="EMBL/GenBank/DDBJ databases">
        <title>Complete sequence of Shewanella loihica PV-4.</title>
        <authorList>
            <consortium name="US DOE Joint Genome Institute"/>
            <person name="Copeland A."/>
            <person name="Lucas S."/>
            <person name="Lapidus A."/>
            <person name="Barry K."/>
            <person name="Detter J.C."/>
            <person name="Glavina del Rio T."/>
            <person name="Hammon N."/>
            <person name="Israni S."/>
            <person name="Dalin E."/>
            <person name="Tice H."/>
            <person name="Pitluck S."/>
            <person name="Chain P."/>
            <person name="Malfatti S."/>
            <person name="Shin M."/>
            <person name="Vergez L."/>
            <person name="Schmutz J."/>
            <person name="Larimer F."/>
            <person name="Land M."/>
            <person name="Hauser L."/>
            <person name="Kyrpides N."/>
            <person name="Mikhailova N."/>
            <person name="Romine M.F."/>
            <person name="Serres G."/>
            <person name="Fredrickson J."/>
            <person name="Tiedje J."/>
            <person name="Richardson P."/>
        </authorList>
    </citation>
    <scope>NUCLEOTIDE SEQUENCE [LARGE SCALE GENOMIC DNA]</scope>
    <source>
        <strain evidence="2">ATCC BAA-1088 / PV-4</strain>
    </source>
</reference>
<protein>
    <submittedName>
        <fullName evidence="1">Uncharacterized protein</fullName>
    </submittedName>
</protein>
<dbReference type="KEGG" id="slo:Shew_3280"/>
<gene>
    <name evidence="1" type="ordered locus">Shew_3280</name>
</gene>
<dbReference type="HOGENOM" id="CLU_2002356_0_0_6"/>
<dbReference type="AlphaFoldDB" id="A3QI48"/>
<sequence length="145" mass="15966">MDIKMRHRMSSPLGGFYLAAQQRRIQALQRQRSTPKCRLNVTLTGDDRPLIAHCLALKPGVSELGNQTVNIRLCASFTPTGLLKVVSDIYLCAADEPRHIGTQELYLSPNDPVTSLVAGNPHYRLTLMATQIAQDHTKPNSGESS</sequence>
<evidence type="ECO:0000313" key="1">
    <source>
        <dbReference type="EMBL" id="ABO25146.1"/>
    </source>
</evidence>
<keyword evidence="2" id="KW-1185">Reference proteome</keyword>
<dbReference type="Proteomes" id="UP000001558">
    <property type="component" value="Chromosome"/>
</dbReference>
<accession>A3QI48</accession>
<name>A3QI48_SHELP</name>
<evidence type="ECO:0000313" key="2">
    <source>
        <dbReference type="Proteomes" id="UP000001558"/>
    </source>
</evidence>